<evidence type="ECO:0008006" key="4">
    <source>
        <dbReference type="Google" id="ProtNLM"/>
    </source>
</evidence>
<keyword evidence="3" id="KW-1185">Reference proteome</keyword>
<comment type="caution">
    <text evidence="2">The sequence shown here is derived from an EMBL/GenBank/DDBJ whole genome shotgun (WGS) entry which is preliminary data.</text>
</comment>
<dbReference type="PROSITE" id="PS51257">
    <property type="entry name" value="PROKAR_LIPOPROTEIN"/>
    <property type="match status" value="1"/>
</dbReference>
<dbReference type="SUPFAM" id="SSF82171">
    <property type="entry name" value="DPP6 N-terminal domain-like"/>
    <property type="match status" value="1"/>
</dbReference>
<dbReference type="EMBL" id="JBHRTD010000006">
    <property type="protein sequence ID" value="MFC3137909.1"/>
    <property type="molecule type" value="Genomic_DNA"/>
</dbReference>
<keyword evidence="1" id="KW-0732">Signal</keyword>
<reference evidence="3" key="1">
    <citation type="journal article" date="2019" name="Int. J. Syst. Evol. Microbiol.">
        <title>The Global Catalogue of Microorganisms (GCM) 10K type strain sequencing project: providing services to taxonomists for standard genome sequencing and annotation.</title>
        <authorList>
            <consortium name="The Broad Institute Genomics Platform"/>
            <consortium name="The Broad Institute Genome Sequencing Center for Infectious Disease"/>
            <person name="Wu L."/>
            <person name="Ma J."/>
        </authorList>
    </citation>
    <scope>NUCLEOTIDE SEQUENCE [LARGE SCALE GENOMIC DNA]</scope>
    <source>
        <strain evidence="3">KCTC 52277</strain>
    </source>
</reference>
<evidence type="ECO:0000313" key="2">
    <source>
        <dbReference type="EMBL" id="MFC3137909.1"/>
    </source>
</evidence>
<evidence type="ECO:0000256" key="1">
    <source>
        <dbReference type="SAM" id="SignalP"/>
    </source>
</evidence>
<dbReference type="RefSeq" id="WP_248934889.1">
    <property type="nucleotide sequence ID" value="NZ_JAKILF010000002.1"/>
</dbReference>
<proteinExistence type="predicted"/>
<dbReference type="SUPFAM" id="SSF63829">
    <property type="entry name" value="Calcium-dependent phosphotriesterase"/>
    <property type="match status" value="1"/>
</dbReference>
<evidence type="ECO:0000313" key="3">
    <source>
        <dbReference type="Proteomes" id="UP001595621"/>
    </source>
</evidence>
<dbReference type="Gene3D" id="2.60.40.10">
    <property type="entry name" value="Immunoglobulins"/>
    <property type="match status" value="2"/>
</dbReference>
<protein>
    <recommendedName>
        <fullName evidence="4">Cadherin domain-containing protein</fullName>
    </recommendedName>
</protein>
<gene>
    <name evidence="2" type="ORF">ACFOE0_06835</name>
</gene>
<name>A0ABV7G8Q4_9GAMM</name>
<organism evidence="2 3">
    <name type="scientific">Shewanella submarina</name>
    <dbReference type="NCBI Taxonomy" id="2016376"/>
    <lineage>
        <taxon>Bacteria</taxon>
        <taxon>Pseudomonadati</taxon>
        <taxon>Pseudomonadota</taxon>
        <taxon>Gammaproteobacteria</taxon>
        <taxon>Alteromonadales</taxon>
        <taxon>Shewanellaceae</taxon>
        <taxon>Shewanella</taxon>
    </lineage>
</organism>
<accession>A0ABV7G8Q4</accession>
<dbReference type="Proteomes" id="UP001595621">
    <property type="component" value="Unassembled WGS sequence"/>
</dbReference>
<feature type="signal peptide" evidence="1">
    <location>
        <begin position="1"/>
        <end position="23"/>
    </location>
</feature>
<dbReference type="InterPro" id="IPR013783">
    <property type="entry name" value="Ig-like_fold"/>
</dbReference>
<sequence>MISSCRAALFLFASLLLTGCPSGNSESDNLPPEVQLLVEKSEFQEGDRISLVASASDEDGDELQVSWSLLDAPSQVSLEKSSDYEAQLILTGPLEQTALVTVQVSVSDGTNESSQQAQITIAQNLPPKINYDSATYSFQQGEALTFPVSISDSDSDDLTIIWELVGSPEGYTISAQDGIATLTIPNGIEQTVSLTAVLQVSDGYTEQTQEFSITVTPNFAPVISADAESYSFQLGEDLSFAVAVSDSDSNNLAISWAIKDSPDGYGISSANGIVELTAPDDIEQSVSLTVVLQVSDGYNPVAKEFAITLLPKDIVEVTLVYPPANALTDVTSTTIRGTSSAELSSLMVNGKAVTSSDNFLNWTITLPIAELESLELVPETSVLATQTVEYQNFSRTVQHAKPFLIEHESITAFGDMVYLVNESNKQIVQQNLLTDERQIIYRATEGFDFEPEQAIVDDANNRLVMAGTLVTDVETFGLAVVALDLSSFTTSVLFQDMRGEAYNSIAFNGDTNKLLIPDWHSDGTIFEIDLISGVKSALYSSKADFGISLDRGYRLKYHNGDLLWGDVGTPRLYRIDQTTDQMTLVWQASDYQADIDSLDLSLRFYRDFLYDEAANKLTLVLYEGLITFDLNLLTVESFSDFRNLISPFEFVESAYISGRDVHIWDQDVQMLITYNLDSGEYVATGNDTVNISLPRSPRSIALSNDEKSLYYSSRELPAMYHFSVDAEDDSELETVFDLSINNATDGQPDFYFNQYVHIKPDESGFYMNKPYSDGGLYSFDFGSLSIEEVAPVAENESQLAIDFDANQAYTYTDVTSYDHDAGKWIYEIVWKKIDIANGAVTDLSTNLDYSGTEFEYRNIDSLTLTPDGLALIAVIDDNLLKIATSDGTLSWLSKDKLMPNLSSNSIQHFIWANDELVALNANANSGLYKVDLVTGEYTEISGKFAGSGATPFDFDSGVYSGALQQFFVIDYDLEAIYAIDELTGERLIIHK</sequence>
<feature type="chain" id="PRO_5045809139" description="Cadherin domain-containing protein" evidence="1">
    <location>
        <begin position="24"/>
        <end position="991"/>
    </location>
</feature>